<feature type="chain" id="PRO_5011995479" description="DUF4382 domain-containing protein" evidence="1">
    <location>
        <begin position="20"/>
        <end position="150"/>
    </location>
</feature>
<name>A0A271IZQ1_9BACT</name>
<dbReference type="Proteomes" id="UP000216339">
    <property type="component" value="Unassembled WGS sequence"/>
</dbReference>
<reference evidence="2 3" key="1">
    <citation type="submission" date="2016-11" db="EMBL/GenBank/DDBJ databases">
        <title>Study of marine rhodopsin-containing bacteria.</title>
        <authorList>
            <person name="Yoshizawa S."/>
            <person name="Kumagai Y."/>
            <person name="Kogure K."/>
        </authorList>
    </citation>
    <scope>NUCLEOTIDE SEQUENCE [LARGE SCALE GENOMIC DNA]</scope>
    <source>
        <strain evidence="2 3">SAORIC-28</strain>
    </source>
</reference>
<keyword evidence="1" id="KW-0732">Signal</keyword>
<evidence type="ECO:0008006" key="4">
    <source>
        <dbReference type="Google" id="ProtNLM"/>
    </source>
</evidence>
<sequence length="150" mass="15188">MLRLVTASVLLLTTLSACDFVGSDPGEFTATVSGDVSTTLAGPAISDVQEEGTTIVLIAEGQNTGSNVRILVDPARLTVTTLPLGGDVASLTYALTGSGGQIPFASTSGTLRLDRIEDVIEGAFEAVAVSPGGAEVTIEGTFRAPHAITP</sequence>
<evidence type="ECO:0000256" key="1">
    <source>
        <dbReference type="SAM" id="SignalP"/>
    </source>
</evidence>
<feature type="signal peptide" evidence="1">
    <location>
        <begin position="1"/>
        <end position="19"/>
    </location>
</feature>
<dbReference type="AlphaFoldDB" id="A0A271IZQ1"/>
<evidence type="ECO:0000313" key="3">
    <source>
        <dbReference type="Proteomes" id="UP000216339"/>
    </source>
</evidence>
<gene>
    <name evidence="2" type="ORF">BSZ37_08935</name>
</gene>
<dbReference type="EMBL" id="MQWD01000001">
    <property type="protein sequence ID" value="PAP76557.1"/>
    <property type="molecule type" value="Genomic_DNA"/>
</dbReference>
<protein>
    <recommendedName>
        <fullName evidence="4">DUF4382 domain-containing protein</fullName>
    </recommendedName>
</protein>
<proteinExistence type="predicted"/>
<accession>A0A271IZQ1</accession>
<dbReference type="PROSITE" id="PS51257">
    <property type="entry name" value="PROKAR_LIPOPROTEIN"/>
    <property type="match status" value="1"/>
</dbReference>
<comment type="caution">
    <text evidence="2">The sequence shown here is derived from an EMBL/GenBank/DDBJ whole genome shotgun (WGS) entry which is preliminary data.</text>
</comment>
<keyword evidence="3" id="KW-1185">Reference proteome</keyword>
<organism evidence="2 3">
    <name type="scientific">Rubrivirga marina</name>
    <dbReference type="NCBI Taxonomy" id="1196024"/>
    <lineage>
        <taxon>Bacteria</taxon>
        <taxon>Pseudomonadati</taxon>
        <taxon>Rhodothermota</taxon>
        <taxon>Rhodothermia</taxon>
        <taxon>Rhodothermales</taxon>
        <taxon>Rubricoccaceae</taxon>
        <taxon>Rubrivirga</taxon>
    </lineage>
</organism>
<dbReference type="RefSeq" id="WP_095510215.1">
    <property type="nucleotide sequence ID" value="NZ_MQWD01000001.1"/>
</dbReference>
<evidence type="ECO:0000313" key="2">
    <source>
        <dbReference type="EMBL" id="PAP76557.1"/>
    </source>
</evidence>